<dbReference type="InterPro" id="IPR036322">
    <property type="entry name" value="WD40_repeat_dom_sf"/>
</dbReference>
<organism evidence="1 2">
    <name type="scientific">Protomyces lactucae-debilis</name>
    <dbReference type="NCBI Taxonomy" id="2754530"/>
    <lineage>
        <taxon>Eukaryota</taxon>
        <taxon>Fungi</taxon>
        <taxon>Dikarya</taxon>
        <taxon>Ascomycota</taxon>
        <taxon>Taphrinomycotina</taxon>
        <taxon>Taphrinomycetes</taxon>
        <taxon>Taphrinales</taxon>
        <taxon>Protomycetaceae</taxon>
        <taxon>Protomyces</taxon>
    </lineage>
</organism>
<dbReference type="SUPFAM" id="SSF50978">
    <property type="entry name" value="WD40 repeat-like"/>
    <property type="match status" value="1"/>
</dbReference>
<reference evidence="1 2" key="1">
    <citation type="submission" date="2016-07" db="EMBL/GenBank/DDBJ databases">
        <title>Pervasive Adenine N6-methylation of Active Genes in Fungi.</title>
        <authorList>
            <consortium name="DOE Joint Genome Institute"/>
            <person name="Mondo S.J."/>
            <person name="Dannebaum R.O."/>
            <person name="Kuo R.C."/>
            <person name="Labutti K."/>
            <person name="Haridas S."/>
            <person name="Kuo A."/>
            <person name="Salamov A."/>
            <person name="Ahrendt S.R."/>
            <person name="Lipzen A."/>
            <person name="Sullivan W."/>
            <person name="Andreopoulos W.B."/>
            <person name="Clum A."/>
            <person name="Lindquist E."/>
            <person name="Daum C."/>
            <person name="Ramamoorthy G.K."/>
            <person name="Gryganskyi A."/>
            <person name="Culley D."/>
            <person name="Magnuson J.K."/>
            <person name="James T.Y."/>
            <person name="O'Malley M.A."/>
            <person name="Stajich J.E."/>
            <person name="Spatafora J.W."/>
            <person name="Visel A."/>
            <person name="Grigoriev I.V."/>
        </authorList>
    </citation>
    <scope>NUCLEOTIDE SEQUENCE [LARGE SCALE GENOMIC DNA]</scope>
    <source>
        <strain evidence="1 2">12-1054</strain>
    </source>
</reference>
<dbReference type="Proteomes" id="UP000193685">
    <property type="component" value="Unassembled WGS sequence"/>
</dbReference>
<comment type="caution">
    <text evidence="1">The sequence shown here is derived from an EMBL/GenBank/DDBJ whole genome shotgun (WGS) entry which is preliminary data.</text>
</comment>
<protein>
    <submittedName>
        <fullName evidence="1">Uncharacterized protein</fullName>
    </submittedName>
</protein>
<gene>
    <name evidence="1" type="ORF">BCR37DRAFT_377205</name>
</gene>
<evidence type="ECO:0000313" key="2">
    <source>
        <dbReference type="Proteomes" id="UP000193685"/>
    </source>
</evidence>
<evidence type="ECO:0000313" key="1">
    <source>
        <dbReference type="EMBL" id="ORY85531.1"/>
    </source>
</evidence>
<dbReference type="RefSeq" id="XP_040727013.1">
    <property type="nucleotide sequence ID" value="XM_040868758.1"/>
</dbReference>
<dbReference type="EMBL" id="MCFI01000004">
    <property type="protein sequence ID" value="ORY85531.1"/>
    <property type="molecule type" value="Genomic_DNA"/>
</dbReference>
<proteinExistence type="predicted"/>
<dbReference type="AlphaFoldDB" id="A0A1Y2FNG0"/>
<accession>A0A1Y2FNG0</accession>
<keyword evidence="2" id="KW-1185">Reference proteome</keyword>
<name>A0A1Y2FNG0_PROLT</name>
<dbReference type="GeneID" id="63785357"/>
<sequence>MIVEELDGYELGFCSRWGPRNNPNWSWRNNLVCYSEKTKLFYVALCSKILIFERCNGDLVQQSLEIDNTDPNFDMTMSHPIFDGPGANYLTIATCGSIEYLISLTGTGRVILRPTGNVTGSPLIFNVRHSAWSVAMAKEGPYLAIGHNGAQVTVLDISLPPGVAEIEARKLSCCGNIPCVAFSRDSKRLMAAILPSQRGTPGLAQTELGETLINTSCPQDAYGNNWACLFLYGDDFMKNEWQPDCHALLHVPEFEDAPNYEFCFWAAEKDIYFGRFDLEWHNFSGGEWWTETFASVDWSDANRNIYARLNLVKHIKHLGVLVVANQFGAIRIIELCHREKRDNEADKDSIYGFRLVAVLSVRKGQGHRGEAVTDTSKIIPGQVKKDAQAWVLQGGISEARETNDQVLFGLDVVPNEADESAELVVFTHSSEILSWTIRRQPIQASRIVLHRSLGR</sequence>